<sequence>MNTSLKFYCDVLGFRIHESAGPKDALDWVWLKLDDVDLMLNTAYEAPFRPEHPDPVRVASHDDTALYLGCPDVDAAYRELLSKGITLSPPTIAPYGMKQLYVHDPDGYNLCFQWQEKKE</sequence>
<organism evidence="2 3">
    <name type="scientific">Chryseosolibacter histidini</name>
    <dbReference type="NCBI Taxonomy" id="2782349"/>
    <lineage>
        <taxon>Bacteria</taxon>
        <taxon>Pseudomonadati</taxon>
        <taxon>Bacteroidota</taxon>
        <taxon>Cytophagia</taxon>
        <taxon>Cytophagales</taxon>
        <taxon>Chryseotaleaceae</taxon>
        <taxon>Chryseosolibacter</taxon>
    </lineage>
</organism>
<dbReference type="Gene3D" id="3.10.180.10">
    <property type="entry name" value="2,3-Dihydroxybiphenyl 1,2-Dioxygenase, domain 1"/>
    <property type="match status" value="1"/>
</dbReference>
<accession>A0AAP2DGG8</accession>
<dbReference type="InterPro" id="IPR004360">
    <property type="entry name" value="Glyas_Fos-R_dOase_dom"/>
</dbReference>
<comment type="caution">
    <text evidence="2">The sequence shown here is derived from an EMBL/GenBank/DDBJ whole genome shotgun (WGS) entry which is preliminary data.</text>
</comment>
<dbReference type="RefSeq" id="WP_254160770.1">
    <property type="nucleotide sequence ID" value="NZ_JAHESF010000003.1"/>
</dbReference>
<dbReference type="Proteomes" id="UP001319200">
    <property type="component" value="Unassembled WGS sequence"/>
</dbReference>
<protein>
    <submittedName>
        <fullName evidence="2">VOC family protein</fullName>
    </submittedName>
</protein>
<proteinExistence type="predicted"/>
<name>A0AAP2DGG8_9BACT</name>
<evidence type="ECO:0000259" key="1">
    <source>
        <dbReference type="PROSITE" id="PS51819"/>
    </source>
</evidence>
<dbReference type="SUPFAM" id="SSF54593">
    <property type="entry name" value="Glyoxalase/Bleomycin resistance protein/Dihydroxybiphenyl dioxygenase"/>
    <property type="match status" value="1"/>
</dbReference>
<feature type="domain" description="VOC" evidence="1">
    <location>
        <begin position="1"/>
        <end position="115"/>
    </location>
</feature>
<evidence type="ECO:0000313" key="3">
    <source>
        <dbReference type="Proteomes" id="UP001319200"/>
    </source>
</evidence>
<dbReference type="PROSITE" id="PS51819">
    <property type="entry name" value="VOC"/>
    <property type="match status" value="1"/>
</dbReference>
<reference evidence="2 3" key="1">
    <citation type="submission" date="2021-05" db="EMBL/GenBank/DDBJ databases">
        <title>A Polyphasic approach of four new species of the genus Ohtaekwangia: Ohtaekwangia histidinii sp. nov., Ohtaekwangia cretensis sp. nov., Ohtaekwangia indiensis sp. nov., Ohtaekwangia reichenbachii sp. nov. from diverse environment.</title>
        <authorList>
            <person name="Octaviana S."/>
        </authorList>
    </citation>
    <scope>NUCLEOTIDE SEQUENCE [LARGE SCALE GENOMIC DNA]</scope>
    <source>
        <strain evidence="2 3">PWU4</strain>
    </source>
</reference>
<dbReference type="AlphaFoldDB" id="A0AAP2DGG8"/>
<dbReference type="EMBL" id="JAHESF010000003">
    <property type="protein sequence ID" value="MBT1695943.1"/>
    <property type="molecule type" value="Genomic_DNA"/>
</dbReference>
<dbReference type="InterPro" id="IPR029068">
    <property type="entry name" value="Glyas_Bleomycin-R_OHBP_Dase"/>
</dbReference>
<keyword evidence="3" id="KW-1185">Reference proteome</keyword>
<evidence type="ECO:0000313" key="2">
    <source>
        <dbReference type="EMBL" id="MBT1695943.1"/>
    </source>
</evidence>
<gene>
    <name evidence="2" type="ORF">KK083_03585</name>
</gene>
<dbReference type="InterPro" id="IPR037523">
    <property type="entry name" value="VOC_core"/>
</dbReference>
<dbReference type="Pfam" id="PF00903">
    <property type="entry name" value="Glyoxalase"/>
    <property type="match status" value="1"/>
</dbReference>